<dbReference type="Gene3D" id="1.20.1250.20">
    <property type="entry name" value="MFS general substrate transporter like domains"/>
    <property type="match status" value="1"/>
</dbReference>
<protein>
    <submittedName>
        <fullName evidence="3">MFS domain-containing protein</fullName>
    </submittedName>
</protein>
<dbReference type="PANTHER" id="PTHR23503">
    <property type="entry name" value="SOLUTE CARRIER FAMILY 2"/>
    <property type="match status" value="1"/>
</dbReference>
<dbReference type="InterPro" id="IPR036259">
    <property type="entry name" value="MFS_trans_sf"/>
</dbReference>
<evidence type="ECO:0000313" key="1">
    <source>
        <dbReference type="EMBL" id="VDO17831.1"/>
    </source>
</evidence>
<dbReference type="PANTHER" id="PTHR23503:SF49">
    <property type="entry name" value="MAJOR FACILITATOR SUPERFAMILY (MFS) PROFILE DOMAIN-CONTAINING PROTEIN"/>
    <property type="match status" value="1"/>
</dbReference>
<organism evidence="3">
    <name type="scientific">Haemonchus placei</name>
    <name type="common">Barber's pole worm</name>
    <dbReference type="NCBI Taxonomy" id="6290"/>
    <lineage>
        <taxon>Eukaryota</taxon>
        <taxon>Metazoa</taxon>
        <taxon>Ecdysozoa</taxon>
        <taxon>Nematoda</taxon>
        <taxon>Chromadorea</taxon>
        <taxon>Rhabditida</taxon>
        <taxon>Rhabditina</taxon>
        <taxon>Rhabditomorpha</taxon>
        <taxon>Strongyloidea</taxon>
        <taxon>Trichostrongylidae</taxon>
        <taxon>Haemonchus</taxon>
    </lineage>
</organism>
<accession>A0A0N4W0A7</accession>
<keyword evidence="2" id="KW-1185">Reference proteome</keyword>
<evidence type="ECO:0000313" key="2">
    <source>
        <dbReference type="Proteomes" id="UP000268014"/>
    </source>
</evidence>
<reference evidence="3" key="1">
    <citation type="submission" date="2017-02" db="UniProtKB">
        <authorList>
            <consortium name="WormBaseParasite"/>
        </authorList>
    </citation>
    <scope>IDENTIFICATION</scope>
</reference>
<reference evidence="1 2" key="2">
    <citation type="submission" date="2018-11" db="EMBL/GenBank/DDBJ databases">
        <authorList>
            <consortium name="Pathogen Informatics"/>
        </authorList>
    </citation>
    <scope>NUCLEOTIDE SEQUENCE [LARGE SCALE GENOMIC DNA]</scope>
    <source>
        <strain evidence="1 2">MHpl1</strain>
    </source>
</reference>
<dbReference type="AlphaFoldDB" id="A0A0N4W0A7"/>
<proteinExistence type="predicted"/>
<sequence length="119" mass="13676">MQKVTLCSTTGVRLFIFGWVLTTITNFPSAFTHTSINAAVLKMDKYLNESYTDRYRPLDHHEVSLIKSGINSVWYAGQVAGALMSPYVCDNWGRKREFSQFRLQNVTSFHPIKLNWVVL</sequence>
<dbReference type="InterPro" id="IPR045263">
    <property type="entry name" value="GLUT"/>
</dbReference>
<dbReference type="OrthoDB" id="4540492at2759"/>
<dbReference type="STRING" id="6290.A0A0N4W0A7"/>
<dbReference type="WBParaSite" id="HPLM_0000298301-mRNA-1">
    <property type="protein sequence ID" value="HPLM_0000298301-mRNA-1"/>
    <property type="gene ID" value="HPLM_0000298301"/>
</dbReference>
<name>A0A0N4W0A7_HAEPC</name>
<gene>
    <name evidence="1" type="ORF">HPLM_LOCUS2975</name>
</gene>
<dbReference type="GO" id="GO:0015149">
    <property type="term" value="F:hexose transmembrane transporter activity"/>
    <property type="evidence" value="ECO:0007669"/>
    <property type="project" value="TreeGrafter"/>
</dbReference>
<dbReference type="Proteomes" id="UP000268014">
    <property type="component" value="Unassembled WGS sequence"/>
</dbReference>
<dbReference type="EMBL" id="UZAF01008113">
    <property type="protein sequence ID" value="VDO17831.1"/>
    <property type="molecule type" value="Genomic_DNA"/>
</dbReference>
<evidence type="ECO:0000313" key="3">
    <source>
        <dbReference type="WBParaSite" id="HPLM_0000298301-mRNA-1"/>
    </source>
</evidence>
<dbReference type="GO" id="GO:0016020">
    <property type="term" value="C:membrane"/>
    <property type="evidence" value="ECO:0007669"/>
    <property type="project" value="TreeGrafter"/>
</dbReference>